<evidence type="ECO:0000313" key="10">
    <source>
        <dbReference type="Proteomes" id="UP000249340"/>
    </source>
</evidence>
<keyword evidence="4" id="KW-0572">Peptidoglycan-anchor</keyword>
<evidence type="ECO:0000313" key="9">
    <source>
        <dbReference type="EMBL" id="AXI79930.1"/>
    </source>
</evidence>
<evidence type="ECO:0000256" key="6">
    <source>
        <dbReference type="SAM" id="Phobius"/>
    </source>
</evidence>
<accession>A0A345T1S5</accession>
<feature type="compositionally biased region" description="Low complexity" evidence="5">
    <location>
        <begin position="136"/>
        <end position="188"/>
    </location>
</feature>
<name>A0A345T1S5_9ACTN</name>
<protein>
    <submittedName>
        <fullName evidence="9">LPXTG cell wall anchor domain-containing protein</fullName>
    </submittedName>
</protein>
<dbReference type="AlphaFoldDB" id="A0A345T1S5"/>
<keyword evidence="1" id="KW-0134">Cell wall</keyword>
<dbReference type="EMBL" id="CP031264">
    <property type="protein sequence ID" value="AXI79930.1"/>
    <property type="molecule type" value="Genomic_DNA"/>
</dbReference>
<evidence type="ECO:0000256" key="5">
    <source>
        <dbReference type="SAM" id="MobiDB-lite"/>
    </source>
</evidence>
<dbReference type="KEGG" id="stri:C7M71_023530"/>
<dbReference type="OrthoDB" id="4294391at2"/>
<evidence type="ECO:0000256" key="7">
    <source>
        <dbReference type="SAM" id="SignalP"/>
    </source>
</evidence>
<evidence type="ECO:0000259" key="8">
    <source>
        <dbReference type="PROSITE" id="PS50847"/>
    </source>
</evidence>
<dbReference type="PROSITE" id="PS50847">
    <property type="entry name" value="GRAM_POS_ANCHORING"/>
    <property type="match status" value="1"/>
</dbReference>
<proteinExistence type="predicted"/>
<evidence type="ECO:0000256" key="4">
    <source>
        <dbReference type="ARBA" id="ARBA00023088"/>
    </source>
</evidence>
<keyword evidence="6" id="KW-0472">Membrane</keyword>
<reference evidence="10" key="1">
    <citation type="submission" date="2018-07" db="EMBL/GenBank/DDBJ databases">
        <title>Streptacidiphilus bronchialis DSM 106435 chromosome.</title>
        <authorList>
            <person name="Batra D."/>
            <person name="Gulvik C.A."/>
        </authorList>
    </citation>
    <scope>NUCLEOTIDE SEQUENCE [LARGE SCALE GENOMIC DNA]</scope>
    <source>
        <strain evidence="10">DSM 106435</strain>
    </source>
</reference>
<dbReference type="InterPro" id="IPR019931">
    <property type="entry name" value="LPXTG_anchor"/>
</dbReference>
<feature type="chain" id="PRO_5017055427" evidence="7">
    <location>
        <begin position="33"/>
        <end position="239"/>
    </location>
</feature>
<evidence type="ECO:0000256" key="1">
    <source>
        <dbReference type="ARBA" id="ARBA00022512"/>
    </source>
</evidence>
<feature type="region of interest" description="Disordered" evidence="5">
    <location>
        <begin position="106"/>
        <end position="207"/>
    </location>
</feature>
<keyword evidence="6" id="KW-0812">Transmembrane</keyword>
<evidence type="ECO:0000256" key="3">
    <source>
        <dbReference type="ARBA" id="ARBA00022729"/>
    </source>
</evidence>
<keyword evidence="2" id="KW-0964">Secreted</keyword>
<keyword evidence="3 7" id="KW-0732">Signal</keyword>
<feature type="compositionally biased region" description="Pro residues" evidence="5">
    <location>
        <begin position="120"/>
        <end position="135"/>
    </location>
</feature>
<organism evidence="9 10">
    <name type="scientific">Peterkaempfera bronchialis</name>
    <dbReference type="NCBI Taxonomy" id="2126346"/>
    <lineage>
        <taxon>Bacteria</taxon>
        <taxon>Bacillati</taxon>
        <taxon>Actinomycetota</taxon>
        <taxon>Actinomycetes</taxon>
        <taxon>Kitasatosporales</taxon>
        <taxon>Streptomycetaceae</taxon>
        <taxon>Peterkaempfera</taxon>
    </lineage>
</organism>
<dbReference type="NCBIfam" id="NF041528">
    <property type="entry name" value="strep_LAETG"/>
    <property type="match status" value="1"/>
</dbReference>
<dbReference type="Proteomes" id="UP000249340">
    <property type="component" value="Chromosome"/>
</dbReference>
<evidence type="ECO:0000256" key="2">
    <source>
        <dbReference type="ARBA" id="ARBA00022525"/>
    </source>
</evidence>
<gene>
    <name evidence="9" type="ORF">C7M71_023530</name>
</gene>
<feature type="domain" description="Gram-positive cocci surface proteins LPxTG" evidence="8">
    <location>
        <begin position="201"/>
        <end position="239"/>
    </location>
</feature>
<feature type="transmembrane region" description="Helical" evidence="6">
    <location>
        <begin position="212"/>
        <end position="230"/>
    </location>
</feature>
<dbReference type="NCBIfam" id="TIGR01167">
    <property type="entry name" value="LPXTG_anchor"/>
    <property type="match status" value="1"/>
</dbReference>
<feature type="signal peptide" evidence="7">
    <location>
        <begin position="1"/>
        <end position="32"/>
    </location>
</feature>
<sequence>MTRQGRVRGGVIATAAATALLGSGVLAGSASAHTPDWTVDCSTVHINLTQYNQRVTNTVTVKVDGEAVLGPANFGKDFLQDLKLAEHSKELDVELIVVAGDGKQFSKDEHKTAPVCPGHETPPPTSPEPSSPAPSSPEESSPAPSSPEETSPAPSSPGEVSPTTGSPVPSSPESDSPEPSVSDASSAPAVLPTASPSSPGLAETGASSSTPIIAGVAAVVVAAGGALLFMSRRRRGTRS</sequence>
<keyword evidence="10" id="KW-1185">Reference proteome</keyword>
<keyword evidence="6" id="KW-1133">Transmembrane helix</keyword>